<evidence type="ECO:0000256" key="4">
    <source>
        <dbReference type="ARBA" id="ARBA00022989"/>
    </source>
</evidence>
<evidence type="ECO:0000256" key="2">
    <source>
        <dbReference type="ARBA" id="ARBA00022448"/>
    </source>
</evidence>
<keyword evidence="4 6" id="KW-1133">Transmembrane helix</keyword>
<evidence type="ECO:0000256" key="1">
    <source>
        <dbReference type="ARBA" id="ARBA00004141"/>
    </source>
</evidence>
<dbReference type="Proteomes" id="UP000662185">
    <property type="component" value="Unassembled WGS sequence"/>
</dbReference>
<feature type="transmembrane region" description="Helical" evidence="6">
    <location>
        <begin position="107"/>
        <end position="126"/>
    </location>
</feature>
<feature type="transmembrane region" description="Helical" evidence="6">
    <location>
        <begin position="133"/>
        <end position="153"/>
    </location>
</feature>
<dbReference type="InterPro" id="IPR001204">
    <property type="entry name" value="Phos_transporter"/>
</dbReference>
<dbReference type="Pfam" id="PF01384">
    <property type="entry name" value="PHO4"/>
    <property type="match status" value="1"/>
</dbReference>
<name>A0A926ZY04_9NOST</name>
<evidence type="ECO:0000313" key="7">
    <source>
        <dbReference type="EMBL" id="MBD2292057.1"/>
    </source>
</evidence>
<feature type="transmembrane region" description="Helical" evidence="6">
    <location>
        <begin position="214"/>
        <end position="231"/>
    </location>
</feature>
<dbReference type="PANTHER" id="PTHR11101:SF80">
    <property type="entry name" value="PHOSPHATE TRANSPORTER"/>
    <property type="match status" value="1"/>
</dbReference>
<proteinExistence type="inferred from homology"/>
<comment type="subcellular location">
    <subcellularLocation>
        <location evidence="1 6">Membrane</location>
        <topology evidence="1 6">Multi-pass membrane protein</topology>
    </subcellularLocation>
</comment>
<keyword evidence="5 6" id="KW-0472">Membrane</keyword>
<feature type="transmembrane region" description="Helical" evidence="6">
    <location>
        <begin position="400"/>
        <end position="425"/>
    </location>
</feature>
<feature type="transmembrane region" description="Helical" evidence="6">
    <location>
        <begin position="35"/>
        <end position="58"/>
    </location>
</feature>
<dbReference type="RefSeq" id="WP_190556138.1">
    <property type="nucleotide sequence ID" value="NZ_JACJQU010000001.1"/>
</dbReference>
<accession>A0A926ZY04</accession>
<evidence type="ECO:0000256" key="6">
    <source>
        <dbReference type="RuleBase" id="RU363058"/>
    </source>
</evidence>
<dbReference type="AlphaFoldDB" id="A0A926ZY04"/>
<keyword evidence="8" id="KW-1185">Reference proteome</keyword>
<comment type="caution">
    <text evidence="7">The sequence shown here is derived from an EMBL/GenBank/DDBJ whole genome shotgun (WGS) entry which is preliminary data.</text>
</comment>
<dbReference type="GO" id="GO:0035435">
    <property type="term" value="P:phosphate ion transmembrane transport"/>
    <property type="evidence" value="ECO:0007669"/>
    <property type="project" value="TreeGrafter"/>
</dbReference>
<gene>
    <name evidence="7" type="ORF">H6G06_00810</name>
</gene>
<dbReference type="EMBL" id="JACJQU010000001">
    <property type="protein sequence ID" value="MBD2292057.1"/>
    <property type="molecule type" value="Genomic_DNA"/>
</dbReference>
<comment type="similarity">
    <text evidence="6">Belongs to the inorganic phosphate transporter (PiT) (TC 2.A.20) family.</text>
</comment>
<feature type="transmembrane region" description="Helical" evidence="6">
    <location>
        <begin position="369"/>
        <end position="388"/>
    </location>
</feature>
<sequence>MIIIAFLAFYVAFNLGANDVANAMGTSVGSKAVTLKQAIIIAGILEFTGAVLFGHGVTETLGTKIANPDLFIATPQTLAFGMVTVLISAGVWLQIATSMSLPVSSSHAVVGAIAGFTWVALGINAIDWSSIGLITIGWILTPIISATIAAFFYSLIQRWILNQPNPVMQLKEWIPWLSTILLSIFGVIVLPSLTQPLTNFLTEKIGLNIPTHDIPIFTGAIAAIGLTIYSWRQLEKTKKHKEAILSPASLLPCSPASAIEYVFGRFQILSACFVAFAHGSNDVGNAIAPLAVISYINQTHSVPNNGITIPLWIMILGGAGIVAGLAIWGKKVIATIGENIISLQPSSGFCAELATATTILLASRLGLPVSTSHALVGGVVGIGLVQNLKSIKFQTLQGIAAAWVITVPISALISALIFSIIRIILNFN</sequence>
<protein>
    <recommendedName>
        <fullName evidence="6">Phosphate transporter</fullName>
    </recommendedName>
</protein>
<feature type="transmembrane region" description="Helical" evidence="6">
    <location>
        <begin position="309"/>
        <end position="328"/>
    </location>
</feature>
<evidence type="ECO:0000313" key="8">
    <source>
        <dbReference type="Proteomes" id="UP000662185"/>
    </source>
</evidence>
<keyword evidence="6" id="KW-0592">Phosphate transport</keyword>
<dbReference type="PANTHER" id="PTHR11101">
    <property type="entry name" value="PHOSPHATE TRANSPORTER"/>
    <property type="match status" value="1"/>
</dbReference>
<feature type="transmembrane region" description="Helical" evidence="6">
    <location>
        <begin position="70"/>
        <end position="95"/>
    </location>
</feature>
<dbReference type="GO" id="GO:0016020">
    <property type="term" value="C:membrane"/>
    <property type="evidence" value="ECO:0007669"/>
    <property type="project" value="UniProtKB-SubCell"/>
</dbReference>
<keyword evidence="3 6" id="KW-0812">Transmembrane</keyword>
<organism evidence="7 8">
    <name type="scientific">Anabaena sphaerica FACHB-251</name>
    <dbReference type="NCBI Taxonomy" id="2692883"/>
    <lineage>
        <taxon>Bacteria</taxon>
        <taxon>Bacillati</taxon>
        <taxon>Cyanobacteriota</taxon>
        <taxon>Cyanophyceae</taxon>
        <taxon>Nostocales</taxon>
        <taxon>Nostocaceae</taxon>
        <taxon>Anabaena</taxon>
    </lineage>
</organism>
<feature type="transmembrane region" description="Helical" evidence="6">
    <location>
        <begin position="173"/>
        <end position="193"/>
    </location>
</feature>
<keyword evidence="2 6" id="KW-0813">Transport</keyword>
<evidence type="ECO:0000256" key="3">
    <source>
        <dbReference type="ARBA" id="ARBA00022692"/>
    </source>
</evidence>
<dbReference type="GO" id="GO:0005315">
    <property type="term" value="F:phosphate transmembrane transporter activity"/>
    <property type="evidence" value="ECO:0007669"/>
    <property type="project" value="InterPro"/>
</dbReference>
<evidence type="ECO:0000256" key="5">
    <source>
        <dbReference type="ARBA" id="ARBA00023136"/>
    </source>
</evidence>
<reference evidence="8" key="1">
    <citation type="journal article" date="2020" name="ISME J.">
        <title>Comparative genomics reveals insights into cyanobacterial evolution and habitat adaptation.</title>
        <authorList>
            <person name="Chen M.Y."/>
            <person name="Teng W.K."/>
            <person name="Zhao L."/>
            <person name="Hu C.X."/>
            <person name="Zhou Y.K."/>
            <person name="Han B.P."/>
            <person name="Song L.R."/>
            <person name="Shu W.S."/>
        </authorList>
    </citation>
    <scope>NUCLEOTIDE SEQUENCE [LARGE SCALE GENOMIC DNA]</scope>
    <source>
        <strain evidence="8">FACHB-251</strain>
    </source>
</reference>